<dbReference type="InterPro" id="IPR006115">
    <property type="entry name" value="6PGDH_NADP-bd"/>
</dbReference>
<dbReference type="InterPro" id="IPR008927">
    <property type="entry name" value="6-PGluconate_DH-like_C_sf"/>
</dbReference>
<sequence length="287" mass="30026">MRELAFIGVGIMGKSMVRNLMKAGFRLTIYSRTKSKCEDVISEGAVWADSVAECVKYADAVCTIVGYPKDVDEVYFGAGGILENAKSGAYLIDMTTTSPSLSARIYETGKAKGLHPLDAPVTGGDTGARSGTLSILVGGDAADYETCMPILQAMGKKIVHMGPAGSGQHAKMANQIAIAGALSGVCEALTYAKAKNLDLMVLLSAISAGAAGSFQMTSLAPKMVSGDFDPGFIMSHFIKDMTIAGGEALRDQVKLPVLEQVLGQCRALEAQGLGVLGTQALIKNYEK</sequence>
<dbReference type="AlphaFoldDB" id="A0A212J9G1"/>
<dbReference type="EMBL" id="FLUN01000001">
    <property type="protein sequence ID" value="SBV96070.1"/>
    <property type="molecule type" value="Genomic_DNA"/>
</dbReference>
<evidence type="ECO:0000313" key="7">
    <source>
        <dbReference type="EMBL" id="SBV96070.1"/>
    </source>
</evidence>
<organism evidence="7">
    <name type="scientific">uncultured Eubacteriales bacterium</name>
    <dbReference type="NCBI Taxonomy" id="172733"/>
    <lineage>
        <taxon>Bacteria</taxon>
        <taxon>Bacillati</taxon>
        <taxon>Bacillota</taxon>
        <taxon>Clostridia</taxon>
        <taxon>Eubacteriales</taxon>
        <taxon>environmental samples</taxon>
    </lineage>
</organism>
<dbReference type="Pfam" id="PF03446">
    <property type="entry name" value="NAD_binding_2"/>
    <property type="match status" value="1"/>
</dbReference>
<evidence type="ECO:0000259" key="6">
    <source>
        <dbReference type="Pfam" id="PF14833"/>
    </source>
</evidence>
<dbReference type="GO" id="GO:0051287">
    <property type="term" value="F:NAD binding"/>
    <property type="evidence" value="ECO:0007669"/>
    <property type="project" value="InterPro"/>
</dbReference>
<dbReference type="Gene3D" id="3.40.50.720">
    <property type="entry name" value="NAD(P)-binding Rossmann-like Domain"/>
    <property type="match status" value="1"/>
</dbReference>
<keyword evidence="3" id="KW-0520">NAD</keyword>
<dbReference type="PANTHER" id="PTHR43060">
    <property type="entry name" value="3-HYDROXYISOBUTYRATE DEHYDROGENASE-LIKE 1, MITOCHONDRIAL-RELATED"/>
    <property type="match status" value="1"/>
</dbReference>
<dbReference type="InterPro" id="IPR029154">
    <property type="entry name" value="HIBADH-like_NADP-bd"/>
</dbReference>
<evidence type="ECO:0000256" key="3">
    <source>
        <dbReference type="ARBA" id="ARBA00023027"/>
    </source>
</evidence>
<name>A0A212J9G1_9FIRM</name>
<dbReference type="InterPro" id="IPR013328">
    <property type="entry name" value="6PGD_dom2"/>
</dbReference>
<dbReference type="EC" id="1.1.-.-" evidence="7"/>
<comment type="similarity">
    <text evidence="1">Belongs to the HIBADH-related family.</text>
</comment>
<dbReference type="GO" id="GO:0050661">
    <property type="term" value="F:NADP binding"/>
    <property type="evidence" value="ECO:0007669"/>
    <property type="project" value="InterPro"/>
</dbReference>
<evidence type="ECO:0000256" key="4">
    <source>
        <dbReference type="PIRSR" id="PIRSR000103-1"/>
    </source>
</evidence>
<accession>A0A212J9G1</accession>
<dbReference type="Pfam" id="PF14833">
    <property type="entry name" value="NAD_binding_11"/>
    <property type="match status" value="1"/>
</dbReference>
<dbReference type="GO" id="GO:0016491">
    <property type="term" value="F:oxidoreductase activity"/>
    <property type="evidence" value="ECO:0007669"/>
    <property type="project" value="UniProtKB-KW"/>
</dbReference>
<feature type="domain" description="3-hydroxyisobutyrate dehydrogenase-like NAD-binding" evidence="6">
    <location>
        <begin position="165"/>
        <end position="284"/>
    </location>
</feature>
<reference evidence="7" key="1">
    <citation type="submission" date="2016-04" db="EMBL/GenBank/DDBJ databases">
        <authorList>
            <person name="Evans L.H."/>
            <person name="Alamgir A."/>
            <person name="Owens N."/>
            <person name="Weber N.D."/>
            <person name="Virtaneva K."/>
            <person name="Barbian K."/>
            <person name="Babar A."/>
            <person name="Rosenke K."/>
        </authorList>
    </citation>
    <scope>NUCLEOTIDE SEQUENCE</scope>
    <source>
        <strain evidence="7">86</strain>
    </source>
</reference>
<protein>
    <submittedName>
        <fullName evidence="7">Uncharacterized oxidoreductase YkwC</fullName>
        <ecNumber evidence="7">1.1.-.-</ecNumber>
    </submittedName>
</protein>
<gene>
    <name evidence="7" type="primary">ykwC</name>
    <name evidence="7" type="ORF">KL86CLO1_10728</name>
</gene>
<keyword evidence="2 7" id="KW-0560">Oxidoreductase</keyword>
<dbReference type="SUPFAM" id="SSF48179">
    <property type="entry name" value="6-phosphogluconate dehydrogenase C-terminal domain-like"/>
    <property type="match status" value="1"/>
</dbReference>
<dbReference type="InterPro" id="IPR015815">
    <property type="entry name" value="HIBADH-related"/>
</dbReference>
<proteinExistence type="inferred from homology"/>
<evidence type="ECO:0000256" key="2">
    <source>
        <dbReference type="ARBA" id="ARBA00023002"/>
    </source>
</evidence>
<evidence type="ECO:0000256" key="1">
    <source>
        <dbReference type="ARBA" id="ARBA00009080"/>
    </source>
</evidence>
<dbReference type="InterPro" id="IPR036291">
    <property type="entry name" value="NAD(P)-bd_dom_sf"/>
</dbReference>
<feature type="active site" evidence="4">
    <location>
        <position position="171"/>
    </location>
</feature>
<dbReference type="PANTHER" id="PTHR43060:SF15">
    <property type="entry name" value="3-HYDROXYISOBUTYRATE DEHYDROGENASE-LIKE 1, MITOCHONDRIAL-RELATED"/>
    <property type="match status" value="1"/>
</dbReference>
<dbReference type="PIRSF" id="PIRSF000103">
    <property type="entry name" value="HIBADH"/>
    <property type="match status" value="1"/>
</dbReference>
<dbReference type="Gene3D" id="1.10.1040.10">
    <property type="entry name" value="N-(1-d-carboxylethyl)-l-norvaline Dehydrogenase, domain 2"/>
    <property type="match status" value="1"/>
</dbReference>
<evidence type="ECO:0000259" key="5">
    <source>
        <dbReference type="Pfam" id="PF03446"/>
    </source>
</evidence>
<dbReference type="SUPFAM" id="SSF51735">
    <property type="entry name" value="NAD(P)-binding Rossmann-fold domains"/>
    <property type="match status" value="1"/>
</dbReference>
<feature type="domain" description="6-phosphogluconate dehydrogenase NADP-binding" evidence="5">
    <location>
        <begin position="4"/>
        <end position="162"/>
    </location>
</feature>